<gene>
    <name evidence="1" type="ORF">ABW01_12910</name>
</gene>
<dbReference type="Proteomes" id="UP000035904">
    <property type="component" value="Unassembled WGS sequence"/>
</dbReference>
<evidence type="ECO:0000313" key="2">
    <source>
        <dbReference type="Proteomes" id="UP000035904"/>
    </source>
</evidence>
<sequence>MYSIPKQPVKCFLNADLNGNLQLDSKEPQVDESDFDHLYMFSVQGIFYPVNKPNVSAYFYDENHKEYLVITKEFFSDCIWKPLDEEFFKVKQAWDSITPR</sequence>
<dbReference type="RefSeq" id="WP_047956620.1">
    <property type="nucleotide sequence ID" value="NZ_LDPG01000007.1"/>
</dbReference>
<dbReference type="EMBL" id="LDPG01000007">
    <property type="protein sequence ID" value="KLV18279.1"/>
    <property type="molecule type" value="Genomic_DNA"/>
</dbReference>
<organism evidence="1 2">
    <name type="scientific">Bacillus anthracis</name>
    <name type="common">anthrax bacterium</name>
    <dbReference type="NCBI Taxonomy" id="1392"/>
    <lineage>
        <taxon>Bacteria</taxon>
        <taxon>Bacillati</taxon>
        <taxon>Bacillota</taxon>
        <taxon>Bacilli</taxon>
        <taxon>Bacillales</taxon>
        <taxon>Bacillaceae</taxon>
        <taxon>Bacillus</taxon>
        <taxon>Bacillus cereus group</taxon>
    </lineage>
</organism>
<evidence type="ECO:0000313" key="1">
    <source>
        <dbReference type="EMBL" id="KLV18279.1"/>
    </source>
</evidence>
<dbReference type="AlphaFoldDB" id="A0A0J1HX78"/>
<reference evidence="1 2" key="1">
    <citation type="submission" date="2015-05" db="EMBL/GenBank/DDBJ databases">
        <title>Whole genome sequence and identification of bacterial endophytes from Costus igneus.</title>
        <authorList>
            <person name="Lee Y.P."/>
            <person name="Gan H.M."/>
            <person name="Eng W."/>
            <person name="Wheatley M.S."/>
            <person name="Caraballo A."/>
            <person name="Polter S."/>
            <person name="Savka M.A."/>
            <person name="Hudson A.O."/>
        </authorList>
    </citation>
    <scope>NUCLEOTIDE SEQUENCE [LARGE SCALE GENOMIC DNA]</scope>
    <source>
        <strain evidence="1 2">RIT375</strain>
    </source>
</reference>
<comment type="caution">
    <text evidence="1">The sequence shown here is derived from an EMBL/GenBank/DDBJ whole genome shotgun (WGS) entry which is preliminary data.</text>
</comment>
<proteinExistence type="predicted"/>
<name>A0A0J1HX78_BACAN</name>
<accession>A0A0J1HX78</accession>
<protein>
    <submittedName>
        <fullName evidence="1">Uncharacterized protein</fullName>
    </submittedName>
</protein>
<dbReference type="PATRIC" id="fig|1392.242.peg.5602"/>